<dbReference type="PANTHER" id="PTHR21646">
    <property type="entry name" value="UBIQUITIN CARBOXYL-TERMINAL HYDROLASE"/>
    <property type="match status" value="1"/>
</dbReference>
<dbReference type="AlphaFoldDB" id="A0A8J5VB96"/>
<evidence type="ECO:0000256" key="1">
    <source>
        <dbReference type="ARBA" id="ARBA00000707"/>
    </source>
</evidence>
<dbReference type="PROSITE" id="PS50235">
    <property type="entry name" value="USP_3"/>
    <property type="match status" value="1"/>
</dbReference>
<dbReference type="Proteomes" id="UP000729913">
    <property type="component" value="Unassembled WGS sequence"/>
</dbReference>
<feature type="region of interest" description="Disordered" evidence="4">
    <location>
        <begin position="362"/>
        <end position="389"/>
    </location>
</feature>
<dbReference type="Pfam" id="PF08969">
    <property type="entry name" value="USP8_dimer"/>
    <property type="match status" value="1"/>
</dbReference>
<keyword evidence="3" id="KW-0175">Coiled coil</keyword>
<accession>A0A8J5VB96</accession>
<feature type="compositionally biased region" description="Basic and acidic residues" evidence="4">
    <location>
        <begin position="570"/>
        <end position="581"/>
    </location>
</feature>
<dbReference type="OrthoDB" id="292964at2759"/>
<evidence type="ECO:0000259" key="5">
    <source>
        <dbReference type="PROSITE" id="PS50235"/>
    </source>
</evidence>
<evidence type="ECO:0000313" key="6">
    <source>
        <dbReference type="EMBL" id="KAG8040293.1"/>
    </source>
</evidence>
<dbReference type="InterPro" id="IPR001394">
    <property type="entry name" value="Peptidase_C19_UCH"/>
</dbReference>
<dbReference type="EC" id="3.4.19.12" evidence="2"/>
<dbReference type="InterPro" id="IPR028889">
    <property type="entry name" value="USP"/>
</dbReference>
<dbReference type="PROSITE" id="PS00972">
    <property type="entry name" value="USP_1"/>
    <property type="match status" value="1"/>
</dbReference>
<proteinExistence type="predicted"/>
<dbReference type="GO" id="GO:0004843">
    <property type="term" value="F:cysteine-type deubiquitinase activity"/>
    <property type="evidence" value="ECO:0007669"/>
    <property type="project" value="UniProtKB-EC"/>
</dbReference>
<dbReference type="PANTHER" id="PTHR21646:SF46">
    <property type="entry name" value="UBIQUITIN CARBOXYL-TERMINAL HYDROLASE"/>
    <property type="match status" value="1"/>
</dbReference>
<feature type="compositionally biased region" description="Polar residues" evidence="4">
    <location>
        <begin position="582"/>
        <end position="597"/>
    </location>
</feature>
<evidence type="ECO:0000256" key="4">
    <source>
        <dbReference type="SAM" id="MobiDB-lite"/>
    </source>
</evidence>
<name>A0A8J5VB96_9HYME</name>
<feature type="compositionally biased region" description="Polar residues" evidence="4">
    <location>
        <begin position="555"/>
        <end position="569"/>
    </location>
</feature>
<feature type="domain" description="USP" evidence="5">
    <location>
        <begin position="612"/>
        <end position="910"/>
    </location>
</feature>
<comment type="catalytic activity">
    <reaction evidence="1">
        <text>Thiol-dependent hydrolysis of ester, thioester, amide, peptide and isopeptide bonds formed by the C-terminal Gly of ubiquitin (a 76-residue protein attached to proteins as an intracellular targeting signal).</text>
        <dbReference type="EC" id="3.4.19.12"/>
    </reaction>
</comment>
<organism evidence="6 7">
    <name type="scientific">Cotesia typhae</name>
    <dbReference type="NCBI Taxonomy" id="2053667"/>
    <lineage>
        <taxon>Eukaryota</taxon>
        <taxon>Metazoa</taxon>
        <taxon>Ecdysozoa</taxon>
        <taxon>Arthropoda</taxon>
        <taxon>Hexapoda</taxon>
        <taxon>Insecta</taxon>
        <taxon>Pterygota</taxon>
        <taxon>Neoptera</taxon>
        <taxon>Endopterygota</taxon>
        <taxon>Hymenoptera</taxon>
        <taxon>Apocrita</taxon>
        <taxon>Ichneumonoidea</taxon>
        <taxon>Braconidae</taxon>
        <taxon>Microgastrinae</taxon>
        <taxon>Cotesia</taxon>
    </lineage>
</organism>
<feature type="coiled-coil region" evidence="3">
    <location>
        <begin position="445"/>
        <end position="521"/>
    </location>
</feature>
<gene>
    <name evidence="6" type="ORF">G9C98_000864</name>
</gene>
<sequence>MANDNEHPYIKELNVTAKVDMSNKKIQDIVTRLPKMFEEGLKFKRAGDDVMLYVMLKRYVDAVAWVQKHRLYNSNSNEYQRYIVPKHVEEAKTAIDSLIIKFKDLHQLQQQKQQVIAKPKIKSEEKEPDDETYLDKISSLPDIPDDEPLNNNVVINNNNNNNNNVEKNEFITCTDFFIVVDSSKTLVLDVRSHNDYLQSKIRSHKCVNIPDECIKLGSFIDYIEDPKEISFYEDRSVKFINILVLVDWSTTPETLKPNSPIALMAKILRDWDPGTTKAGILMLKGGFKEWLDTYPTWVTNPKVTCPSERDHPEFDIPPIDFPSFQKERPPAPKLTPINNSLNDQDISRFSQGFDQMDIDTNINSYHGGNDRKIKPVKPPIDRTKKPADKDPDVVQYFETLKQRNCLAEDQVKLERQLYLLEQKLFDDIKIGGDGQELEDKKDVVKQTLDKILEDKKKNKRELIEKKSLVKNKLKNVTSEETKLDIIFFDIENRIKETQSNRKEVTKKLDKLLKERDTLKINKTNNYDSEIYKEPLKSEESTLPINSDLKRSLSSPNLAQFENLKTPTFDRSSKPTDLRKNDYGNSHSNKSVDDSNLSHMKPVFMDGVQRGTTGLKNLGNSCYMSSIIQCLSNTPILSTYFRDNSYEDDLHRNGNYGKNSKLVTAFAQVIKSLWTGTIRHISPIELKSTLGSLSNEFGTNEQQDSHEFLILLLEWMHLALRTDDKEKPRAIQMTEAEKQYEQSLEGKRSVLTELFNGQSRSTCTCMYCGFQSITYETFNSLTLSVPENAPCSLSDCLDQYLSVQIIPEWKCSKCKVPRKATKKCDFVRLPPIIIIHLNRFSGTDGIMSKKNTSVKCPLSNLNLRHYIPNNSNQNYNYNMWFKYDDDRVTPVSESDVKNISSNAYLLFYSAMPDQ</sequence>
<reference evidence="6" key="1">
    <citation type="submission" date="2020-03" db="EMBL/GenBank/DDBJ databases">
        <authorList>
            <person name="Chebbi M.A."/>
            <person name="Drezen J.M."/>
        </authorList>
    </citation>
    <scope>NUCLEOTIDE SEQUENCE</scope>
    <source>
        <tissue evidence="6">Whole body</tissue>
    </source>
</reference>
<dbReference type="Pfam" id="PF00443">
    <property type="entry name" value="UCH"/>
    <property type="match status" value="1"/>
</dbReference>
<dbReference type="EMBL" id="JAAOIC020000023">
    <property type="protein sequence ID" value="KAG8040293.1"/>
    <property type="molecule type" value="Genomic_DNA"/>
</dbReference>
<dbReference type="GO" id="GO:0016579">
    <property type="term" value="P:protein deubiquitination"/>
    <property type="evidence" value="ECO:0007669"/>
    <property type="project" value="InterPro"/>
</dbReference>
<evidence type="ECO:0000256" key="2">
    <source>
        <dbReference type="ARBA" id="ARBA00012759"/>
    </source>
</evidence>
<comment type="caution">
    <text evidence="6">The sequence shown here is derived from an EMBL/GenBank/DDBJ whole genome shotgun (WGS) entry which is preliminary data.</text>
</comment>
<evidence type="ECO:0000256" key="3">
    <source>
        <dbReference type="SAM" id="Coils"/>
    </source>
</evidence>
<reference evidence="6" key="2">
    <citation type="submission" date="2021-04" db="EMBL/GenBank/DDBJ databases">
        <title>Genome-wide patterns of bracovirus chromosomal integration into multiple host tissues during parasitism.</title>
        <authorList>
            <person name="Chebbi M.A.C."/>
        </authorList>
    </citation>
    <scope>NUCLEOTIDE SEQUENCE</scope>
    <source>
        <tissue evidence="6">Whole body</tissue>
    </source>
</reference>
<feature type="compositionally biased region" description="Basic and acidic residues" evidence="4">
    <location>
        <begin position="368"/>
        <end position="389"/>
    </location>
</feature>
<dbReference type="InterPro" id="IPR050185">
    <property type="entry name" value="Ub_carboxyl-term_hydrolase"/>
</dbReference>
<dbReference type="InterPro" id="IPR018200">
    <property type="entry name" value="USP_CS"/>
</dbReference>
<feature type="region of interest" description="Disordered" evidence="4">
    <location>
        <begin position="555"/>
        <end position="597"/>
    </location>
</feature>
<evidence type="ECO:0000313" key="7">
    <source>
        <dbReference type="Proteomes" id="UP000729913"/>
    </source>
</evidence>
<feature type="region of interest" description="Disordered" evidence="4">
    <location>
        <begin position="320"/>
        <end position="341"/>
    </location>
</feature>
<dbReference type="CDD" id="cd02674">
    <property type="entry name" value="Peptidase_C19R"/>
    <property type="match status" value="1"/>
</dbReference>
<protein>
    <recommendedName>
        <fullName evidence="2">ubiquitinyl hydrolase 1</fullName>
        <ecNumber evidence="2">3.4.19.12</ecNumber>
    </recommendedName>
</protein>
<keyword evidence="7" id="KW-1185">Reference proteome</keyword>
<dbReference type="InterPro" id="IPR015063">
    <property type="entry name" value="USP8_dimer"/>
</dbReference>